<keyword evidence="6" id="KW-1185">Reference proteome</keyword>
<proteinExistence type="predicted"/>
<dbReference type="PROSITE" id="PS00678">
    <property type="entry name" value="WD_REPEATS_1"/>
    <property type="match status" value="1"/>
</dbReference>
<feature type="repeat" description="WD" evidence="3">
    <location>
        <begin position="580"/>
        <end position="602"/>
    </location>
</feature>
<feature type="region of interest" description="Disordered" evidence="4">
    <location>
        <begin position="821"/>
        <end position="871"/>
    </location>
</feature>
<evidence type="ECO:0000313" key="6">
    <source>
        <dbReference type="Proteomes" id="UP000325081"/>
    </source>
</evidence>
<dbReference type="InterPro" id="IPR001680">
    <property type="entry name" value="WD40_rpt"/>
</dbReference>
<organism evidence="5 6">
    <name type="scientific">Striga asiatica</name>
    <name type="common">Asiatic witchweed</name>
    <name type="synonym">Buchnera asiatica</name>
    <dbReference type="NCBI Taxonomy" id="4170"/>
    <lineage>
        <taxon>Eukaryota</taxon>
        <taxon>Viridiplantae</taxon>
        <taxon>Streptophyta</taxon>
        <taxon>Embryophyta</taxon>
        <taxon>Tracheophyta</taxon>
        <taxon>Spermatophyta</taxon>
        <taxon>Magnoliopsida</taxon>
        <taxon>eudicotyledons</taxon>
        <taxon>Gunneridae</taxon>
        <taxon>Pentapetalae</taxon>
        <taxon>asterids</taxon>
        <taxon>lamiids</taxon>
        <taxon>Lamiales</taxon>
        <taxon>Orobanchaceae</taxon>
        <taxon>Buchnereae</taxon>
        <taxon>Striga</taxon>
    </lineage>
</organism>
<evidence type="ECO:0000256" key="4">
    <source>
        <dbReference type="SAM" id="MobiDB-lite"/>
    </source>
</evidence>
<dbReference type="Gene3D" id="2.130.10.10">
    <property type="entry name" value="YVTN repeat-like/Quinoprotein amine dehydrogenase"/>
    <property type="match status" value="2"/>
</dbReference>
<feature type="compositionally biased region" description="Basic and acidic residues" evidence="4">
    <location>
        <begin position="827"/>
        <end position="849"/>
    </location>
</feature>
<keyword evidence="2" id="KW-0677">Repeat</keyword>
<dbReference type="InterPro" id="IPR049916">
    <property type="entry name" value="WDR72-like"/>
</dbReference>
<dbReference type="PANTHER" id="PTHR44099:SF4">
    <property type="entry name" value="RABCONNECTIN-3B, ISOFORM A"/>
    <property type="match status" value="1"/>
</dbReference>
<sequence>MKCKSLACIWSGSPPVHRVTAVATLHQPPTLYTGGSDGSIVWWKLIISSGKTEMKPVAMLCGHAASIADLGTCFPFEASEDGKSPNSSNVLSNPNSISCGALISACIDGVLCVWSRESGHCRRRRKLPPWAGSPVMIRSLPNNARYVCISCCFVSPEHELLNSVEPDELLVDRESENPNPLRCTIVIVDSFTLTIVQTVLHGNVSIGPLKSMAVVLPSDDIEKQSVLIIDAFGKVLSLPIMKVSSPRFQNVPVVPKDFSISEVMDWVDEPKDRGSLVAVTSCGYVLGLVYRKHCTFRHVENGNVIGKILFPENELYSGDKLYIVGGVFLGDNTSISSNVFVKEFVAWNNSGAAVIYQISYLSNIFKIDPLSLIPAVLHPSDVRLSFSFVSLGKYLLRVESICLPAKEHKFWRPRVTVWLLPEQNGDFGELHSECKLFGQGDLFSGWTTSSSSSTNEGLEHGNPEEGTIMTDKMTQSESGLSAGVTYVTDRGGQLVLSSMVISENHPAPYAIVYGFFSGDIEIVRFDMFFPEIASLVQNSHHEANSQGQKQHLSGHRGAVLCLASHQMVISSGEGSLRQVLLSGSMDCTVRVWDLDSGRPIMVLHQHVAPVRQIILPPSNSEYPWSDCFLTVGDDSCIALVSLQTMRVERLFPGHMYFPTKVLWDGVRNYIACLCPHRSSKADALDVLYIWDVKTGARERVLRGAAAHSMFDHFLKSINESSLSGTLVNGNTSASSLIFPIAEQSKLPQSNSAFSRKSIVPGISTESKTDTKAMGSLHAMKGIFAKSVSFQSGMHPIKSSSPFPGLSTLCFDLDSLMSLSSSTGLSENESHIGEKHHMKEAGTSRPKGDASQRANALLGEPDGELPGPQNVNGKGSVLDGPSVVTLEHNDWAHSLDGRLLQFSLSFLHLWNIDNELDNLLVTEMKLKRPDSFVVSSGMLGDRGSMTITFPGSSSTLELWRSSSEYSALRSLTMVSLSQHLTSVSHSCSSASSTLAAFYTRKFAEEISDIKPPLLQILVSFWQNEFEHVKMAARSLFHCAASRAIPVPLCYENGHLYSHGTLEEEHGHTTATCPASDEKIETQGEFVEEDSEITSWLESYEVQDWISCVGGTTQDAMTCQIIVGAALAVCYPSLAKRRLPAVVVHRLVKLVMAMNDKYSAAAAEILAEGMESTWKACLVSEIPHLIGDIFFQVECVSSKSSVNAYGQNPVASLSIRDTLVGILLPSLAMADIPGYLHVIESQIWSTASDSPVHVVALMTLIRVVRGCPRNLAPYLDKTMDPGNLTMRRNCLQSSMTALKEVVRVFPMIALNDASTRLAVGDAIGEINNAFIRVYDMQSMTKVKVLDASGPPGLPNLLGGTIEKAITTAISALSFSPDGEGLVAFSEYGLMIRWWSLGSVWWEKLSRNLVPVQCTKVIFVPPWEGFSPTSTRSSIMATVLHDDEHANSPGNNKVASEMDRLKLLIHNLDLSYRLEWVGDRKVKLSQHSNIELGTFQL</sequence>
<dbReference type="InterPro" id="IPR036322">
    <property type="entry name" value="WD40_repeat_dom_sf"/>
</dbReference>
<comment type="caution">
    <text evidence="5">The sequence shown here is derived from an EMBL/GenBank/DDBJ whole genome shotgun (WGS) entry which is preliminary data.</text>
</comment>
<dbReference type="SMART" id="SM00320">
    <property type="entry name" value="WD40"/>
    <property type="match status" value="6"/>
</dbReference>
<dbReference type="OrthoDB" id="338622at2759"/>
<dbReference type="Proteomes" id="UP000325081">
    <property type="component" value="Unassembled WGS sequence"/>
</dbReference>
<evidence type="ECO:0000256" key="2">
    <source>
        <dbReference type="ARBA" id="ARBA00022737"/>
    </source>
</evidence>
<dbReference type="GO" id="GO:0005737">
    <property type="term" value="C:cytoplasm"/>
    <property type="evidence" value="ECO:0007669"/>
    <property type="project" value="TreeGrafter"/>
</dbReference>
<evidence type="ECO:0000256" key="1">
    <source>
        <dbReference type="ARBA" id="ARBA00022574"/>
    </source>
</evidence>
<name>A0A5A7PK77_STRAF</name>
<dbReference type="Pfam" id="PF00400">
    <property type="entry name" value="WD40"/>
    <property type="match status" value="1"/>
</dbReference>
<dbReference type="PROSITE" id="PS50082">
    <property type="entry name" value="WD_REPEATS_2"/>
    <property type="match status" value="1"/>
</dbReference>
<dbReference type="EMBL" id="BKCP01004661">
    <property type="protein sequence ID" value="GER33038.1"/>
    <property type="molecule type" value="Genomic_DNA"/>
</dbReference>
<gene>
    <name evidence="5" type="ORF">STAS_09139</name>
</gene>
<dbReference type="SUPFAM" id="SSF50978">
    <property type="entry name" value="WD40 repeat-like"/>
    <property type="match status" value="1"/>
</dbReference>
<reference evidence="6" key="1">
    <citation type="journal article" date="2019" name="Curr. Biol.">
        <title>Genome Sequence of Striga asiatica Provides Insight into the Evolution of Plant Parasitism.</title>
        <authorList>
            <person name="Yoshida S."/>
            <person name="Kim S."/>
            <person name="Wafula E.K."/>
            <person name="Tanskanen J."/>
            <person name="Kim Y.M."/>
            <person name="Honaas L."/>
            <person name="Yang Z."/>
            <person name="Spallek T."/>
            <person name="Conn C.E."/>
            <person name="Ichihashi Y."/>
            <person name="Cheong K."/>
            <person name="Cui S."/>
            <person name="Der J.P."/>
            <person name="Gundlach H."/>
            <person name="Jiao Y."/>
            <person name="Hori C."/>
            <person name="Ishida J.K."/>
            <person name="Kasahara H."/>
            <person name="Kiba T."/>
            <person name="Kim M.S."/>
            <person name="Koo N."/>
            <person name="Laohavisit A."/>
            <person name="Lee Y.H."/>
            <person name="Lumba S."/>
            <person name="McCourt P."/>
            <person name="Mortimer J.C."/>
            <person name="Mutuku J.M."/>
            <person name="Nomura T."/>
            <person name="Sasaki-Sekimoto Y."/>
            <person name="Seto Y."/>
            <person name="Wang Y."/>
            <person name="Wakatake T."/>
            <person name="Sakakibara H."/>
            <person name="Demura T."/>
            <person name="Yamaguchi S."/>
            <person name="Yoneyama K."/>
            <person name="Manabe R.I."/>
            <person name="Nelson D.C."/>
            <person name="Schulman A.H."/>
            <person name="Timko M.P."/>
            <person name="dePamphilis C.W."/>
            <person name="Choi D."/>
            <person name="Shirasu K."/>
        </authorList>
    </citation>
    <scope>NUCLEOTIDE SEQUENCE [LARGE SCALE GENOMIC DNA]</scope>
    <source>
        <strain evidence="6">cv. UVA1</strain>
    </source>
</reference>
<accession>A0A5A7PK77</accession>
<dbReference type="InterPro" id="IPR019775">
    <property type="entry name" value="WD40_repeat_CS"/>
</dbReference>
<dbReference type="PANTHER" id="PTHR44099">
    <property type="entry name" value="RABCONNECTIN-3B, ISOFORM A"/>
    <property type="match status" value="1"/>
</dbReference>
<keyword evidence="1 3" id="KW-0853">WD repeat</keyword>
<protein>
    <submittedName>
        <fullName evidence="5">Transducin/WD40 repeat-like superfamily protein</fullName>
    </submittedName>
</protein>
<evidence type="ECO:0000256" key="3">
    <source>
        <dbReference type="PROSITE-ProRule" id="PRU00221"/>
    </source>
</evidence>
<dbReference type="InterPro" id="IPR015943">
    <property type="entry name" value="WD40/YVTN_repeat-like_dom_sf"/>
</dbReference>
<evidence type="ECO:0000313" key="5">
    <source>
        <dbReference type="EMBL" id="GER33038.1"/>
    </source>
</evidence>